<evidence type="ECO:0000256" key="1">
    <source>
        <dbReference type="SAM" id="MobiDB-lite"/>
    </source>
</evidence>
<feature type="domain" description="Putative Flp pilus-assembly TadG-like N-terminal" evidence="3">
    <location>
        <begin position="24"/>
        <end position="69"/>
    </location>
</feature>
<dbReference type="AlphaFoldDB" id="A0A7Y9XY77"/>
<evidence type="ECO:0000259" key="3">
    <source>
        <dbReference type="Pfam" id="PF13400"/>
    </source>
</evidence>
<keyword evidence="2" id="KW-0472">Membrane</keyword>
<keyword evidence="2" id="KW-0812">Transmembrane</keyword>
<reference evidence="4 5" key="1">
    <citation type="submission" date="2020-07" db="EMBL/GenBank/DDBJ databases">
        <title>Genomic Encyclopedia of Type Strains, Phase IV (KMG-IV): sequencing the most valuable type-strain genomes for metagenomic binning, comparative biology and taxonomic classification.</title>
        <authorList>
            <person name="Goeker M."/>
        </authorList>
    </citation>
    <scope>NUCLEOTIDE SEQUENCE [LARGE SCALE GENOMIC DNA]</scope>
    <source>
        <strain evidence="4 5">DSM 29043</strain>
    </source>
</reference>
<dbReference type="RefSeq" id="WP_179408617.1">
    <property type="nucleotide sequence ID" value="NZ_BMGF01000008.1"/>
</dbReference>
<keyword evidence="2" id="KW-1133">Transmembrane helix</keyword>
<gene>
    <name evidence="4" type="ORF">FHS75_003160</name>
</gene>
<accession>A0A7Y9XY77</accession>
<proteinExistence type="predicted"/>
<feature type="compositionally biased region" description="Polar residues" evidence="1">
    <location>
        <begin position="305"/>
        <end position="325"/>
    </location>
</feature>
<dbReference type="Proteomes" id="UP000522081">
    <property type="component" value="Unassembled WGS sequence"/>
</dbReference>
<organism evidence="4 5">
    <name type="scientific">Novosphingobium marinum</name>
    <dbReference type="NCBI Taxonomy" id="1514948"/>
    <lineage>
        <taxon>Bacteria</taxon>
        <taxon>Pseudomonadati</taxon>
        <taxon>Pseudomonadota</taxon>
        <taxon>Alphaproteobacteria</taxon>
        <taxon>Sphingomonadales</taxon>
        <taxon>Sphingomonadaceae</taxon>
        <taxon>Novosphingobium</taxon>
    </lineage>
</organism>
<keyword evidence="5" id="KW-1185">Reference proteome</keyword>
<comment type="caution">
    <text evidence="4">The sequence shown here is derived from an EMBL/GenBank/DDBJ whole genome shotgun (WGS) entry which is preliminary data.</text>
</comment>
<protein>
    <submittedName>
        <fullName evidence="4">Flp pilus assembly protein TadG</fullName>
    </submittedName>
</protein>
<evidence type="ECO:0000256" key="2">
    <source>
        <dbReference type="SAM" id="Phobius"/>
    </source>
</evidence>
<dbReference type="Pfam" id="PF13400">
    <property type="entry name" value="Tad"/>
    <property type="match status" value="1"/>
</dbReference>
<sequence>MGSKRIDIGRMGTVWRSLRGERSGNATLMVALGVPALIGGAGLGVDMAQWYLWKSELQYAVDQAAIAAAYARADDSTKNDYSTRALQEFAANTGVIRHIAATPSVTLGDFAGGTDNLITVASSASDRLPFSSFITGSAVSVSSSASATFEGNGTAWTSCLIALHPSASKAVWFNGGPDVDAGCGVAALSNATNAIEVSGGSGTLDLGWVIAAGGIDNYFDSISGTTVIENAVGLSNPFAGLTPPGNPVSRTLSCGSNGGGETTYAATYDVTAHTYHLRYEGPKKNQMSLVSTTLVDTNVYTETGGATASTQVGDTSTTTGDPQTVSDGSSGSGKDKLYWQVDSVVESTATVTSVQSSGGGTVSAGMMQPGTYSDFDLSCDTVLAPGIYVIDGGDIDVNAQYSLSGTGVMFVLKNGAGIKINGGASISLTAMDKNELIAEGVSSADADKLEGMLVFEDPSSSGNSKNKINGNSSTYLNGSIYLPVSGVEILGTAGVTSRCLTIAANTIKIGGTADLSTFCPPGMVNDTEVMAGDIRVRLVS</sequence>
<feature type="transmembrane region" description="Helical" evidence="2">
    <location>
        <begin position="26"/>
        <end position="53"/>
    </location>
</feature>
<feature type="region of interest" description="Disordered" evidence="1">
    <location>
        <begin position="305"/>
        <end position="334"/>
    </location>
</feature>
<name>A0A7Y9XY77_9SPHN</name>
<evidence type="ECO:0000313" key="5">
    <source>
        <dbReference type="Proteomes" id="UP000522081"/>
    </source>
</evidence>
<dbReference type="EMBL" id="JACBZF010000007">
    <property type="protein sequence ID" value="NYH96809.1"/>
    <property type="molecule type" value="Genomic_DNA"/>
</dbReference>
<dbReference type="InterPro" id="IPR028087">
    <property type="entry name" value="Tad_N"/>
</dbReference>
<evidence type="ECO:0000313" key="4">
    <source>
        <dbReference type="EMBL" id="NYH96809.1"/>
    </source>
</evidence>